<protein>
    <submittedName>
        <fullName evidence="1">Uncharacterized protein</fullName>
    </submittedName>
</protein>
<organism evidence="1 2">
    <name type="scientific">Scomber scombrus</name>
    <name type="common">Atlantic mackerel</name>
    <name type="synonym">Scomber vernalis</name>
    <dbReference type="NCBI Taxonomy" id="13677"/>
    <lineage>
        <taxon>Eukaryota</taxon>
        <taxon>Metazoa</taxon>
        <taxon>Chordata</taxon>
        <taxon>Craniata</taxon>
        <taxon>Vertebrata</taxon>
        <taxon>Euteleostomi</taxon>
        <taxon>Actinopterygii</taxon>
        <taxon>Neopterygii</taxon>
        <taxon>Teleostei</taxon>
        <taxon>Neoteleostei</taxon>
        <taxon>Acanthomorphata</taxon>
        <taxon>Pelagiaria</taxon>
        <taxon>Scombriformes</taxon>
        <taxon>Scombridae</taxon>
        <taxon>Scomber</taxon>
    </lineage>
</organism>
<gene>
    <name evidence="1" type="ORF">FSCOSCO3_A005621</name>
</gene>
<name>A0AAV1P8T1_SCOSC</name>
<evidence type="ECO:0000313" key="2">
    <source>
        <dbReference type="Proteomes" id="UP001314229"/>
    </source>
</evidence>
<sequence>MLLGSIITSMMMETKTIRFIFRKAYNSLTILCSLSIKIHLQSSGVFMTFSNRALPQGFKSDPTVEVSQLIDLKTIPRYRFRGIAAVHINANTIHEHCIRTYRFRQQHK</sequence>
<evidence type="ECO:0000313" key="1">
    <source>
        <dbReference type="EMBL" id="CAK6967790.1"/>
    </source>
</evidence>
<dbReference type="Proteomes" id="UP001314229">
    <property type="component" value="Unassembled WGS sequence"/>
</dbReference>
<keyword evidence="2" id="KW-1185">Reference proteome</keyword>
<dbReference type="AlphaFoldDB" id="A0AAV1P8T1"/>
<proteinExistence type="predicted"/>
<comment type="caution">
    <text evidence="1">The sequence shown here is derived from an EMBL/GenBank/DDBJ whole genome shotgun (WGS) entry which is preliminary data.</text>
</comment>
<accession>A0AAV1P8T1</accession>
<dbReference type="EMBL" id="CAWUFR010000110">
    <property type="protein sequence ID" value="CAK6967790.1"/>
    <property type="molecule type" value="Genomic_DNA"/>
</dbReference>
<reference evidence="1 2" key="1">
    <citation type="submission" date="2024-01" db="EMBL/GenBank/DDBJ databases">
        <authorList>
            <person name="Alioto T."/>
            <person name="Alioto T."/>
            <person name="Gomez Garrido J."/>
        </authorList>
    </citation>
    <scope>NUCLEOTIDE SEQUENCE [LARGE SCALE GENOMIC DNA]</scope>
</reference>